<reference evidence="2 3" key="1">
    <citation type="submission" date="2021-01" db="EMBL/GenBank/DDBJ databases">
        <title>Genome Sequence and Methylation Pattern of Haloterrigena salifodinae BOL5-1, An Extremely Halophilic Archaeon from a Bolivian Salt Mine.</title>
        <authorList>
            <person name="DasSarma P."/>
            <person name="Anton B.P."/>
            <person name="DasSarma S.L."/>
            <person name="von Ehrenheim H.A.L."/>
            <person name="Martinez F.L."/>
            <person name="Guzman D."/>
            <person name="Roberts R.J."/>
            <person name="DasSarma S."/>
        </authorList>
    </citation>
    <scope>NUCLEOTIDE SEQUENCE [LARGE SCALE GENOMIC DNA]</scope>
    <source>
        <strain evidence="2 3">BOL5-1</strain>
    </source>
</reference>
<proteinExistence type="predicted"/>
<dbReference type="KEGG" id="hsal:JMJ58_14795"/>
<feature type="compositionally biased region" description="Polar residues" evidence="1">
    <location>
        <begin position="66"/>
        <end position="76"/>
    </location>
</feature>
<evidence type="ECO:0000256" key="1">
    <source>
        <dbReference type="SAM" id="MobiDB-lite"/>
    </source>
</evidence>
<name>A0A8T8DY83_9EURY</name>
<keyword evidence="3" id="KW-1185">Reference proteome</keyword>
<sequence length="76" mass="8515">MHSYSGDPIDGTYQHISERPSLEDEADDVVYATDPEAVGEERAENVPTTTDREEEPAEPERPVVKGQTTLLEWSQL</sequence>
<evidence type="ECO:0000313" key="2">
    <source>
        <dbReference type="EMBL" id="QRV14201.1"/>
    </source>
</evidence>
<dbReference type="GeneID" id="62876417"/>
<accession>A0A8T8DY83</accession>
<organism evidence="2 3">
    <name type="scientific">Haloterrigena salifodinae</name>
    <dbReference type="NCBI Taxonomy" id="2675099"/>
    <lineage>
        <taxon>Archaea</taxon>
        <taxon>Methanobacteriati</taxon>
        <taxon>Methanobacteriota</taxon>
        <taxon>Stenosarchaea group</taxon>
        <taxon>Halobacteria</taxon>
        <taxon>Halobacteriales</taxon>
        <taxon>Natrialbaceae</taxon>
        <taxon>Haloterrigena</taxon>
    </lineage>
</organism>
<dbReference type="AlphaFoldDB" id="A0A8T8DY83"/>
<evidence type="ECO:0000313" key="3">
    <source>
        <dbReference type="Proteomes" id="UP000637819"/>
    </source>
</evidence>
<gene>
    <name evidence="2" type="ORF">JMJ58_14795</name>
</gene>
<protein>
    <submittedName>
        <fullName evidence="2">Uncharacterized protein</fullName>
    </submittedName>
</protein>
<feature type="region of interest" description="Disordered" evidence="1">
    <location>
        <begin position="1"/>
        <end position="76"/>
    </location>
</feature>
<dbReference type="Proteomes" id="UP000637819">
    <property type="component" value="Chromosome"/>
</dbReference>
<dbReference type="OrthoDB" id="169108at2157"/>
<dbReference type="RefSeq" id="WP_204747054.1">
    <property type="nucleotide sequence ID" value="NZ_CP069188.1"/>
</dbReference>
<dbReference type="EMBL" id="CP069188">
    <property type="protein sequence ID" value="QRV14201.1"/>
    <property type="molecule type" value="Genomic_DNA"/>
</dbReference>